<evidence type="ECO:0000313" key="10">
    <source>
        <dbReference type="EMBL" id="KAA3770469.1"/>
    </source>
</evidence>
<evidence type="ECO:0000256" key="5">
    <source>
        <dbReference type="ARBA" id="ARBA00022984"/>
    </source>
</evidence>
<evidence type="ECO:0000259" key="9">
    <source>
        <dbReference type="PROSITE" id="PS52029"/>
    </source>
</evidence>
<dbReference type="PANTHER" id="PTHR41533:SF2">
    <property type="entry name" value="BLR7131 PROTEIN"/>
    <property type="match status" value="1"/>
</dbReference>
<dbReference type="GO" id="GO:0009252">
    <property type="term" value="P:peptidoglycan biosynthetic process"/>
    <property type="evidence" value="ECO:0007669"/>
    <property type="project" value="UniProtKB-UniPathway"/>
</dbReference>
<dbReference type="Gene3D" id="2.40.440.10">
    <property type="entry name" value="L,D-transpeptidase catalytic domain-like"/>
    <property type="match status" value="1"/>
</dbReference>
<organism evidence="10 11">
    <name type="scientific">Bacteroides salyersiae</name>
    <dbReference type="NCBI Taxonomy" id="291644"/>
    <lineage>
        <taxon>Bacteria</taxon>
        <taxon>Pseudomonadati</taxon>
        <taxon>Bacteroidota</taxon>
        <taxon>Bacteroidia</taxon>
        <taxon>Bacteroidales</taxon>
        <taxon>Bacteroidaceae</taxon>
        <taxon>Bacteroides</taxon>
    </lineage>
</organism>
<evidence type="ECO:0000256" key="7">
    <source>
        <dbReference type="PROSITE-ProRule" id="PRU01373"/>
    </source>
</evidence>
<protein>
    <submittedName>
        <fullName evidence="10">L,D-transpeptidase family protein</fullName>
    </submittedName>
</protein>
<feature type="active site" description="Proton donor/acceptor" evidence="7">
    <location>
        <position position="483"/>
    </location>
</feature>
<name>A0A7J4XNS0_9BACE</name>
<evidence type="ECO:0000256" key="2">
    <source>
        <dbReference type="ARBA" id="ARBA00005992"/>
    </source>
</evidence>
<reference evidence="10 11" key="1">
    <citation type="journal article" date="2019" name="Nat. Med.">
        <title>A library of human gut bacterial isolates paired with longitudinal multiomics data enables mechanistic microbiome research.</title>
        <authorList>
            <person name="Poyet M."/>
            <person name="Groussin M."/>
            <person name="Gibbons S.M."/>
            <person name="Avila-Pacheco J."/>
            <person name="Jiang X."/>
            <person name="Kearney S.M."/>
            <person name="Perrotta A.R."/>
            <person name="Berdy B."/>
            <person name="Zhao S."/>
            <person name="Lieberman T.D."/>
            <person name="Swanson P.K."/>
            <person name="Smith M."/>
            <person name="Roesemann S."/>
            <person name="Alexander J.E."/>
            <person name="Rich S.A."/>
            <person name="Livny J."/>
            <person name="Vlamakis H."/>
            <person name="Clish C."/>
            <person name="Bullock K."/>
            <person name="Deik A."/>
            <person name="Scott J."/>
            <person name="Pierce K.A."/>
            <person name="Xavier R.J."/>
            <person name="Alm E.J."/>
        </authorList>
    </citation>
    <scope>NUCLEOTIDE SEQUENCE [LARGE SCALE GENOMIC DNA]</scope>
    <source>
        <strain evidence="10 11">BIOML-A10</strain>
    </source>
</reference>
<comment type="pathway">
    <text evidence="1 7">Cell wall biogenesis; peptidoglycan biosynthesis.</text>
</comment>
<dbReference type="GO" id="GO:0004180">
    <property type="term" value="F:carboxypeptidase activity"/>
    <property type="evidence" value="ECO:0007669"/>
    <property type="project" value="UniProtKB-ARBA"/>
</dbReference>
<keyword evidence="6 7" id="KW-0961">Cell wall biogenesis/degradation</keyword>
<evidence type="ECO:0000256" key="6">
    <source>
        <dbReference type="ARBA" id="ARBA00023316"/>
    </source>
</evidence>
<feature type="signal peptide" evidence="8">
    <location>
        <begin position="1"/>
        <end position="20"/>
    </location>
</feature>
<dbReference type="PROSITE" id="PS51257">
    <property type="entry name" value="PROKAR_LIPOPROTEIN"/>
    <property type="match status" value="1"/>
</dbReference>
<dbReference type="Pfam" id="PF03734">
    <property type="entry name" value="YkuD"/>
    <property type="match status" value="1"/>
</dbReference>
<dbReference type="Pfam" id="PF20142">
    <property type="entry name" value="Scaffold"/>
    <property type="match status" value="1"/>
</dbReference>
<dbReference type="Proteomes" id="UP000422221">
    <property type="component" value="Unassembled WGS sequence"/>
</dbReference>
<dbReference type="UniPathway" id="UPA00219"/>
<accession>A0A7J4XNS0</accession>
<dbReference type="AlphaFoldDB" id="A0A7J4XNS0"/>
<evidence type="ECO:0000256" key="1">
    <source>
        <dbReference type="ARBA" id="ARBA00004752"/>
    </source>
</evidence>
<dbReference type="InterPro" id="IPR038063">
    <property type="entry name" value="Transpep_catalytic_dom"/>
</dbReference>
<dbReference type="RefSeq" id="WP_129648778.1">
    <property type="nucleotide sequence ID" value="NZ_JADNPJ010000001.1"/>
</dbReference>
<keyword evidence="8" id="KW-0732">Signal</keyword>
<evidence type="ECO:0000256" key="3">
    <source>
        <dbReference type="ARBA" id="ARBA00022679"/>
    </source>
</evidence>
<feature type="domain" description="L,D-TPase catalytic" evidence="9">
    <location>
        <begin position="351"/>
        <end position="530"/>
    </location>
</feature>
<dbReference type="InterPro" id="IPR045380">
    <property type="entry name" value="LD_TPept_scaffold_dom"/>
</dbReference>
<dbReference type="InterPro" id="IPR005490">
    <property type="entry name" value="LD_TPept_cat_dom"/>
</dbReference>
<dbReference type="PANTHER" id="PTHR41533">
    <property type="entry name" value="L,D-TRANSPEPTIDASE HI_1667-RELATED"/>
    <property type="match status" value="1"/>
</dbReference>
<feature type="chain" id="PRO_5029523951" evidence="8">
    <location>
        <begin position="21"/>
        <end position="605"/>
    </location>
</feature>
<evidence type="ECO:0000256" key="4">
    <source>
        <dbReference type="ARBA" id="ARBA00022960"/>
    </source>
</evidence>
<dbReference type="InterPro" id="IPR052905">
    <property type="entry name" value="LD-transpeptidase_YkuD-like"/>
</dbReference>
<gene>
    <name evidence="10" type="ORF">F3F73_00505</name>
</gene>
<comment type="caution">
    <text evidence="10">The sequence shown here is derived from an EMBL/GenBank/DDBJ whole genome shotgun (WGS) entry which is preliminary data.</text>
</comment>
<dbReference type="CDD" id="cd16913">
    <property type="entry name" value="YkuD_like"/>
    <property type="match status" value="1"/>
</dbReference>
<dbReference type="GO" id="GO:0008360">
    <property type="term" value="P:regulation of cell shape"/>
    <property type="evidence" value="ECO:0007669"/>
    <property type="project" value="UniProtKB-UniRule"/>
</dbReference>
<comment type="similarity">
    <text evidence="2">Belongs to the YkuD family.</text>
</comment>
<keyword evidence="5 7" id="KW-0573">Peptidoglycan synthesis</keyword>
<sequence>MMKRILLSFFILLVALSACKKQKEPKTLEALALSSFHELVNPAYLINSDSIRRYIRMNLSAVHDTAVWDSVVTEYYTANDTLIWFGDEVGSRTDTLLYWLENSYRHGINPELFAVSGMRSDLERFRSLQLNERSVNHLLAGLEYRLTASYLHYACGLSFGFLSPSEILNNLEEKTSDVRKQAITKSKNEDVSLIPLKKCDKEFAQGALDRLKQDACSAFRQVQPSSRFYLSLQKESDRLDSLGEFEFEPIPLIGDTLLKVGERHRIVPLIAQRFLQTGELQQDSDSIENVLTPALLEAVNRFRINNRLATDHSIGTYTIRYLNHPFSYYKDLLHINMERARWQYALEKGTKYVFVNVAACMLQAFNEETDSILEMRTCCGSVRNKTPLLSSRIYYMELNPYWNVPQNIIRKEIIPSYLRDTTYFTRNRMKVYDKNGVRVNPRDIKWSKYKAGVPFTVKQDNKEGNSLGRIIFRFPNSFAVYLHDTPSRRTFARANRAVSHGCVRLEKALDFAFFLLKEPDELLEDRIRIAMDIAPKSDEGKKLTRSQAYRELKHYSLKESVPVYLDYQTMYLDAAGQLSYCDDIYKYDAPLLEALNKLNHKNITY</sequence>
<proteinExistence type="inferred from homology"/>
<dbReference type="PROSITE" id="PS52029">
    <property type="entry name" value="LD_TPASE"/>
    <property type="match status" value="1"/>
</dbReference>
<keyword evidence="3" id="KW-0808">Transferase</keyword>
<dbReference type="GO" id="GO:0016740">
    <property type="term" value="F:transferase activity"/>
    <property type="evidence" value="ECO:0007669"/>
    <property type="project" value="UniProtKB-KW"/>
</dbReference>
<dbReference type="SUPFAM" id="SSF141523">
    <property type="entry name" value="L,D-transpeptidase catalytic domain-like"/>
    <property type="match status" value="1"/>
</dbReference>
<evidence type="ECO:0000313" key="11">
    <source>
        <dbReference type="Proteomes" id="UP000422221"/>
    </source>
</evidence>
<dbReference type="GO" id="GO:0071555">
    <property type="term" value="P:cell wall organization"/>
    <property type="evidence" value="ECO:0007669"/>
    <property type="project" value="UniProtKB-UniRule"/>
</dbReference>
<feature type="active site" description="Nucleophile" evidence="7">
    <location>
        <position position="502"/>
    </location>
</feature>
<keyword evidence="4 7" id="KW-0133">Cell shape</keyword>
<dbReference type="EMBL" id="VWMK01000001">
    <property type="protein sequence ID" value="KAA3770469.1"/>
    <property type="molecule type" value="Genomic_DNA"/>
</dbReference>
<evidence type="ECO:0000256" key="8">
    <source>
        <dbReference type="SAM" id="SignalP"/>
    </source>
</evidence>